<dbReference type="Pfam" id="PF00276">
    <property type="entry name" value="Ribosomal_L23"/>
    <property type="match status" value="1"/>
</dbReference>
<dbReference type="PANTHER" id="PTHR11620">
    <property type="entry name" value="60S RIBOSOMAL PROTEIN L23A"/>
    <property type="match status" value="1"/>
</dbReference>
<geneLocation type="plastid" evidence="9"/>
<dbReference type="GO" id="GO:0003735">
    <property type="term" value="F:structural constituent of ribosome"/>
    <property type="evidence" value="ECO:0007669"/>
    <property type="project" value="InterPro"/>
</dbReference>
<evidence type="ECO:0000256" key="2">
    <source>
        <dbReference type="ARBA" id="ARBA00011838"/>
    </source>
</evidence>
<keyword evidence="4" id="KW-0694">RNA-binding</keyword>
<proteinExistence type="inferred from homology"/>
<dbReference type="GO" id="GO:1990904">
    <property type="term" value="C:ribonucleoprotein complex"/>
    <property type="evidence" value="ECO:0007669"/>
    <property type="project" value="UniProtKB-KW"/>
</dbReference>
<name>A0A2R4QQ38_9PHAE</name>
<dbReference type="FunFam" id="3.30.70.330:FF:000001">
    <property type="entry name" value="50S ribosomal protein L23"/>
    <property type="match status" value="1"/>
</dbReference>
<dbReference type="NCBIfam" id="NF004363">
    <property type="entry name" value="PRK05738.2-4"/>
    <property type="match status" value="1"/>
</dbReference>
<protein>
    <recommendedName>
        <fullName evidence="7">Large ribosomal subunit protein uL23c</fullName>
    </recommendedName>
    <alternativeName>
        <fullName evidence="8">50S ribosomal protein L23, chloroplastic</fullName>
    </alternativeName>
</protein>
<dbReference type="EMBL" id="MG922855">
    <property type="protein sequence ID" value="AVZ00673.1"/>
    <property type="molecule type" value="Genomic_DNA"/>
</dbReference>
<dbReference type="HAMAP" id="MF_01369_B">
    <property type="entry name" value="Ribosomal_uL23_B"/>
    <property type="match status" value="1"/>
</dbReference>
<evidence type="ECO:0000256" key="3">
    <source>
        <dbReference type="ARBA" id="ARBA00022730"/>
    </source>
</evidence>
<dbReference type="InterPro" id="IPR012678">
    <property type="entry name" value="Ribosomal_uL23/eL15/eS24_sf"/>
</dbReference>
<keyword evidence="9" id="KW-0934">Plastid</keyword>
<dbReference type="GO" id="GO:0005840">
    <property type="term" value="C:ribosome"/>
    <property type="evidence" value="ECO:0007669"/>
    <property type="project" value="UniProtKB-KW"/>
</dbReference>
<comment type="similarity">
    <text evidence="1">Belongs to the universal ribosomal protein uL23 family.</text>
</comment>
<evidence type="ECO:0000313" key="9">
    <source>
        <dbReference type="EMBL" id="AVZ00673.1"/>
    </source>
</evidence>
<dbReference type="GO" id="GO:0019843">
    <property type="term" value="F:rRNA binding"/>
    <property type="evidence" value="ECO:0007669"/>
    <property type="project" value="UniProtKB-KW"/>
</dbReference>
<evidence type="ECO:0000256" key="1">
    <source>
        <dbReference type="ARBA" id="ARBA00006700"/>
    </source>
</evidence>
<keyword evidence="5 9" id="KW-0689">Ribosomal protein</keyword>
<dbReference type="AlphaFoldDB" id="A0A2R4QQ38"/>
<reference evidence="9" key="1">
    <citation type="submission" date="2018-02" db="EMBL/GenBank/DDBJ databases">
        <title>The complete organellar genomes of Fucus spiralis (Fucaeae, Phaeophyceae) from California, USA.</title>
        <authorList>
            <person name="Hughey J.R."/>
        </authorList>
    </citation>
    <scope>NUCLEOTIDE SEQUENCE</scope>
</reference>
<accession>A0A2R4QQ38</accession>
<dbReference type="GO" id="GO:0006412">
    <property type="term" value="P:translation"/>
    <property type="evidence" value="ECO:0007669"/>
    <property type="project" value="InterPro"/>
</dbReference>
<evidence type="ECO:0000256" key="8">
    <source>
        <dbReference type="ARBA" id="ARBA00035366"/>
    </source>
</evidence>
<keyword evidence="3" id="KW-0699">rRNA-binding</keyword>
<keyword evidence="6" id="KW-0687">Ribonucleoprotein</keyword>
<dbReference type="InterPro" id="IPR012677">
    <property type="entry name" value="Nucleotide-bd_a/b_plait_sf"/>
</dbReference>
<comment type="subunit">
    <text evidence="2">Part of the 50S ribosomal subunit.</text>
</comment>
<dbReference type="Gene3D" id="3.30.70.330">
    <property type="match status" value="1"/>
</dbReference>
<evidence type="ECO:0000256" key="5">
    <source>
        <dbReference type="ARBA" id="ARBA00022980"/>
    </source>
</evidence>
<gene>
    <name evidence="9" type="primary">rpl23</name>
</gene>
<dbReference type="InterPro" id="IPR013025">
    <property type="entry name" value="Ribosomal_uL23-like"/>
</dbReference>
<sequence length="101" mass="11757">MVKIKLSSIIDLIKYPVTTPKTLLLLENNQYTFLVDPKLNKLNIKKAIEFLFNVKVIKVNSCNLPKKKRRVGRFIGIRPRYKKVIVKLAKDDKINLFSKNS</sequence>
<evidence type="ECO:0000256" key="7">
    <source>
        <dbReference type="ARBA" id="ARBA00035287"/>
    </source>
</evidence>
<evidence type="ECO:0000256" key="6">
    <source>
        <dbReference type="ARBA" id="ARBA00023274"/>
    </source>
</evidence>
<organism evidence="9">
    <name type="scientific">Fucus spiralis</name>
    <dbReference type="NCBI Taxonomy" id="87149"/>
    <lineage>
        <taxon>Eukaryota</taxon>
        <taxon>Sar</taxon>
        <taxon>Stramenopiles</taxon>
        <taxon>Ochrophyta</taxon>
        <taxon>PX clade</taxon>
        <taxon>Phaeophyceae</taxon>
        <taxon>Fucales</taxon>
        <taxon>Fucaceae</taxon>
        <taxon>Fucus</taxon>
    </lineage>
</organism>
<dbReference type="SUPFAM" id="SSF54189">
    <property type="entry name" value="Ribosomal proteins S24e, L23 and L15e"/>
    <property type="match status" value="1"/>
</dbReference>
<evidence type="ECO:0000256" key="4">
    <source>
        <dbReference type="ARBA" id="ARBA00022884"/>
    </source>
</evidence>